<feature type="transmembrane region" description="Helical" evidence="6">
    <location>
        <begin position="55"/>
        <end position="75"/>
    </location>
</feature>
<feature type="transmembrane region" description="Helical" evidence="6">
    <location>
        <begin position="152"/>
        <end position="172"/>
    </location>
</feature>
<organism evidence="7 8">
    <name type="scientific">Acidocella aromatica</name>
    <dbReference type="NCBI Taxonomy" id="1303579"/>
    <lineage>
        <taxon>Bacteria</taxon>
        <taxon>Pseudomonadati</taxon>
        <taxon>Pseudomonadota</taxon>
        <taxon>Alphaproteobacteria</taxon>
        <taxon>Acetobacterales</taxon>
        <taxon>Acidocellaceae</taxon>
        <taxon>Acidocella</taxon>
    </lineage>
</organism>
<name>A0A840VDK1_9PROT</name>
<evidence type="ECO:0000256" key="2">
    <source>
        <dbReference type="ARBA" id="ARBA00022475"/>
    </source>
</evidence>
<dbReference type="PANTHER" id="PTHR30250">
    <property type="entry name" value="PST FAMILY PREDICTED COLANIC ACID TRANSPORTER"/>
    <property type="match status" value="1"/>
</dbReference>
<feature type="transmembrane region" description="Helical" evidence="6">
    <location>
        <begin position="178"/>
        <end position="200"/>
    </location>
</feature>
<keyword evidence="8" id="KW-1185">Reference proteome</keyword>
<evidence type="ECO:0000256" key="1">
    <source>
        <dbReference type="ARBA" id="ARBA00004651"/>
    </source>
</evidence>
<feature type="transmembrane region" description="Helical" evidence="6">
    <location>
        <begin position="122"/>
        <end position="145"/>
    </location>
</feature>
<protein>
    <submittedName>
        <fullName evidence="7">O-antigen/teichoic acid export membrane protein</fullName>
    </submittedName>
</protein>
<proteinExistence type="predicted"/>
<keyword evidence="3 6" id="KW-0812">Transmembrane</keyword>
<feature type="transmembrane region" description="Helical" evidence="6">
    <location>
        <begin position="27"/>
        <end position="49"/>
    </location>
</feature>
<dbReference type="PANTHER" id="PTHR30250:SF26">
    <property type="entry name" value="PSMA PROTEIN"/>
    <property type="match status" value="1"/>
</dbReference>
<comment type="subcellular location">
    <subcellularLocation>
        <location evidence="1">Cell membrane</location>
        <topology evidence="1">Multi-pass membrane protein</topology>
    </subcellularLocation>
</comment>
<feature type="transmembrane region" description="Helical" evidence="6">
    <location>
        <begin position="368"/>
        <end position="389"/>
    </location>
</feature>
<sequence>MFRFITPRNRRVLLSGAAGVLQRMAQLAASLIILPLALHCLGVAGFGVWGAATSLSWAGGMLDLGLGGALVTLLPAARHRGEDPRDYVTACLCVAVAFGLLLLLGGGALALVCPRLTPSPPFLVAGLCLALNIPLGLASSLWFGLQKGHVSGLWDMAQTALMLGFVMVGAWAGAGVTVLTLGVFGAGVVANAGSLTHVLLTQPSLRPSLRPKPTVLAHALRSGGFLALITIAGACAYVFDNVLALHWLGPVVAAQMAVVLRMCITVTGLLAVATQALWPAFVEAVALNDHRWVGRTLLRGTLTVVGLACAGSGLIVLAGNKLLVFWLHQDLHLPLTLFLAMAGWIVVLILPRVAALLLNATVRYKGQFIAQAVATALALALKPALAAAFGAAGLLAATPLTALFVLCPAYAWLAWRQVAAPRFMKAQPCRS</sequence>
<evidence type="ECO:0000256" key="5">
    <source>
        <dbReference type="ARBA" id="ARBA00023136"/>
    </source>
</evidence>
<feature type="transmembrane region" description="Helical" evidence="6">
    <location>
        <begin position="220"/>
        <end position="239"/>
    </location>
</feature>
<reference evidence="7 8" key="1">
    <citation type="submission" date="2020-08" db="EMBL/GenBank/DDBJ databases">
        <title>Genomic Encyclopedia of Type Strains, Phase IV (KMG-IV): sequencing the most valuable type-strain genomes for metagenomic binning, comparative biology and taxonomic classification.</title>
        <authorList>
            <person name="Goeker M."/>
        </authorList>
    </citation>
    <scope>NUCLEOTIDE SEQUENCE [LARGE SCALE GENOMIC DNA]</scope>
    <source>
        <strain evidence="7 8">DSM 27026</strain>
    </source>
</reference>
<feature type="transmembrane region" description="Helical" evidence="6">
    <location>
        <begin position="87"/>
        <end position="110"/>
    </location>
</feature>
<dbReference type="EMBL" id="JACHFJ010000003">
    <property type="protein sequence ID" value="MBB5372947.1"/>
    <property type="molecule type" value="Genomic_DNA"/>
</dbReference>
<keyword evidence="4 6" id="KW-1133">Transmembrane helix</keyword>
<keyword evidence="2" id="KW-1003">Cell membrane</keyword>
<comment type="caution">
    <text evidence="7">The sequence shown here is derived from an EMBL/GenBank/DDBJ whole genome shotgun (WGS) entry which is preliminary data.</text>
</comment>
<feature type="transmembrane region" description="Helical" evidence="6">
    <location>
        <begin position="395"/>
        <end position="415"/>
    </location>
</feature>
<feature type="transmembrane region" description="Helical" evidence="6">
    <location>
        <begin position="333"/>
        <end position="356"/>
    </location>
</feature>
<keyword evidence="5 6" id="KW-0472">Membrane</keyword>
<dbReference type="AlphaFoldDB" id="A0A840VDK1"/>
<evidence type="ECO:0000256" key="6">
    <source>
        <dbReference type="SAM" id="Phobius"/>
    </source>
</evidence>
<dbReference type="RefSeq" id="WP_183265956.1">
    <property type="nucleotide sequence ID" value="NZ_JACHFJ010000003.1"/>
</dbReference>
<dbReference type="GO" id="GO:0005886">
    <property type="term" value="C:plasma membrane"/>
    <property type="evidence" value="ECO:0007669"/>
    <property type="project" value="UniProtKB-SubCell"/>
</dbReference>
<evidence type="ECO:0000313" key="8">
    <source>
        <dbReference type="Proteomes" id="UP000553706"/>
    </source>
</evidence>
<feature type="transmembrane region" description="Helical" evidence="6">
    <location>
        <begin position="259"/>
        <end position="281"/>
    </location>
</feature>
<dbReference type="Proteomes" id="UP000553706">
    <property type="component" value="Unassembled WGS sequence"/>
</dbReference>
<evidence type="ECO:0000256" key="4">
    <source>
        <dbReference type="ARBA" id="ARBA00022989"/>
    </source>
</evidence>
<dbReference type="InterPro" id="IPR050833">
    <property type="entry name" value="Poly_Biosynth_Transport"/>
</dbReference>
<evidence type="ECO:0000313" key="7">
    <source>
        <dbReference type="EMBL" id="MBB5372947.1"/>
    </source>
</evidence>
<evidence type="ECO:0000256" key="3">
    <source>
        <dbReference type="ARBA" id="ARBA00022692"/>
    </source>
</evidence>
<feature type="transmembrane region" description="Helical" evidence="6">
    <location>
        <begin position="302"/>
        <end position="327"/>
    </location>
</feature>
<gene>
    <name evidence="7" type="ORF">HNP71_001198</name>
</gene>
<accession>A0A840VDK1</accession>